<dbReference type="PROSITE" id="PS51032">
    <property type="entry name" value="AP2_ERF"/>
    <property type="match status" value="1"/>
</dbReference>
<evidence type="ECO:0000259" key="8">
    <source>
        <dbReference type="PROSITE" id="PS51032"/>
    </source>
</evidence>
<organism evidence="9 10">
    <name type="scientific">Phaseolus coccineus</name>
    <name type="common">Scarlet runner bean</name>
    <name type="synonym">Phaseolus multiflorus</name>
    <dbReference type="NCBI Taxonomy" id="3886"/>
    <lineage>
        <taxon>Eukaryota</taxon>
        <taxon>Viridiplantae</taxon>
        <taxon>Streptophyta</taxon>
        <taxon>Embryophyta</taxon>
        <taxon>Tracheophyta</taxon>
        <taxon>Spermatophyta</taxon>
        <taxon>Magnoliopsida</taxon>
        <taxon>eudicotyledons</taxon>
        <taxon>Gunneridae</taxon>
        <taxon>Pentapetalae</taxon>
        <taxon>rosids</taxon>
        <taxon>fabids</taxon>
        <taxon>Fabales</taxon>
        <taxon>Fabaceae</taxon>
        <taxon>Papilionoideae</taxon>
        <taxon>50 kb inversion clade</taxon>
        <taxon>NPAAA clade</taxon>
        <taxon>indigoferoid/millettioid clade</taxon>
        <taxon>Phaseoleae</taxon>
        <taxon>Phaseolus</taxon>
    </lineage>
</organism>
<dbReference type="InterPro" id="IPR016177">
    <property type="entry name" value="DNA-bd_dom_sf"/>
</dbReference>
<reference evidence="9 10" key="1">
    <citation type="submission" date="2024-01" db="EMBL/GenBank/DDBJ databases">
        <title>The genomes of 5 underutilized Papilionoideae crops provide insights into root nodulation and disease resistanc.</title>
        <authorList>
            <person name="Jiang F."/>
        </authorList>
    </citation>
    <scope>NUCLEOTIDE SEQUENCE [LARGE SCALE GENOMIC DNA]</scope>
    <source>
        <strain evidence="9">JINMINGXINNONG_FW02</strain>
        <tissue evidence="9">Leaves</tissue>
    </source>
</reference>
<evidence type="ECO:0000256" key="1">
    <source>
        <dbReference type="ARBA" id="ARBA00004123"/>
    </source>
</evidence>
<dbReference type="PIRSF" id="PIRSF038123">
    <property type="entry name" value="PTI6"/>
    <property type="match status" value="1"/>
</dbReference>
<keyword evidence="10" id="KW-1185">Reference proteome</keyword>
<comment type="subcellular location">
    <subcellularLocation>
        <location evidence="1">Nucleus</location>
    </subcellularLocation>
</comment>
<evidence type="ECO:0000256" key="2">
    <source>
        <dbReference type="ARBA" id="ARBA00023015"/>
    </source>
</evidence>
<keyword evidence="2" id="KW-0805">Transcription regulation</keyword>
<dbReference type="EMBL" id="JAYMYR010000006">
    <property type="protein sequence ID" value="KAK7354948.1"/>
    <property type="molecule type" value="Genomic_DNA"/>
</dbReference>
<protein>
    <recommendedName>
        <fullName evidence="8">AP2/ERF domain-containing protein</fullName>
    </recommendedName>
</protein>
<dbReference type="GO" id="GO:0005634">
    <property type="term" value="C:nucleus"/>
    <property type="evidence" value="ECO:0007669"/>
    <property type="project" value="UniProtKB-SubCell"/>
</dbReference>
<dbReference type="GO" id="GO:0003700">
    <property type="term" value="F:DNA-binding transcription factor activity"/>
    <property type="evidence" value="ECO:0007669"/>
    <property type="project" value="InterPro"/>
</dbReference>
<dbReference type="PRINTS" id="PR00367">
    <property type="entry name" value="ETHRSPELEMNT"/>
</dbReference>
<dbReference type="InterPro" id="IPR044808">
    <property type="entry name" value="ERF_plant"/>
</dbReference>
<name>A0AAN9R5R8_PHACN</name>
<comment type="similarity">
    <text evidence="6">Belongs to the AP2/ERF transcription factor family. ERF subfamily.</text>
</comment>
<dbReference type="Proteomes" id="UP001374584">
    <property type="component" value="Unassembled WGS sequence"/>
</dbReference>
<evidence type="ECO:0000256" key="5">
    <source>
        <dbReference type="ARBA" id="ARBA00023242"/>
    </source>
</evidence>
<dbReference type="FunFam" id="3.30.730.10:FF:000001">
    <property type="entry name" value="Ethylene-responsive transcription factor 2"/>
    <property type="match status" value="1"/>
</dbReference>
<evidence type="ECO:0000313" key="9">
    <source>
        <dbReference type="EMBL" id="KAK7354948.1"/>
    </source>
</evidence>
<accession>A0AAN9R5R8</accession>
<keyword evidence="5" id="KW-0539">Nucleus</keyword>
<gene>
    <name evidence="9" type="ORF">VNO80_14190</name>
</gene>
<dbReference type="PANTHER" id="PTHR31190">
    <property type="entry name" value="DNA-BINDING DOMAIN"/>
    <property type="match status" value="1"/>
</dbReference>
<keyword evidence="4" id="KW-0804">Transcription</keyword>
<evidence type="ECO:0000256" key="7">
    <source>
        <dbReference type="SAM" id="MobiDB-lite"/>
    </source>
</evidence>
<dbReference type="CDD" id="cd00018">
    <property type="entry name" value="AP2"/>
    <property type="match status" value="1"/>
</dbReference>
<dbReference type="GO" id="GO:0009873">
    <property type="term" value="P:ethylene-activated signaling pathway"/>
    <property type="evidence" value="ECO:0007669"/>
    <property type="project" value="InterPro"/>
</dbReference>
<dbReference type="Pfam" id="PF00847">
    <property type="entry name" value="AP2"/>
    <property type="match status" value="1"/>
</dbReference>
<comment type="caution">
    <text evidence="9">The sequence shown here is derived from an EMBL/GenBank/DDBJ whole genome shotgun (WGS) entry which is preliminary data.</text>
</comment>
<proteinExistence type="inferred from homology"/>
<sequence length="155" mass="18145">MYNKHKEAYSMEKIQKEENKKLKERRRAEKVRYRGVRRRPWGKYAAEIRDPSKQGSRLWLGTFETAEEAARAYDHAAFTMRGRVAILNFPNQYHSHSHVRVYPTNFTSPSSSSSPSPSPSTITHSNGGQQKQVFEFEYLDDKVLEELLEFDEKKC</sequence>
<feature type="domain" description="AP2/ERF" evidence="8">
    <location>
        <begin position="32"/>
        <end position="90"/>
    </location>
</feature>
<dbReference type="SUPFAM" id="SSF54171">
    <property type="entry name" value="DNA-binding domain"/>
    <property type="match status" value="1"/>
</dbReference>
<evidence type="ECO:0000313" key="10">
    <source>
        <dbReference type="Proteomes" id="UP001374584"/>
    </source>
</evidence>
<dbReference type="SMART" id="SM00380">
    <property type="entry name" value="AP2"/>
    <property type="match status" value="1"/>
</dbReference>
<dbReference type="InterPro" id="IPR036955">
    <property type="entry name" value="AP2/ERF_dom_sf"/>
</dbReference>
<evidence type="ECO:0000256" key="4">
    <source>
        <dbReference type="ARBA" id="ARBA00023163"/>
    </source>
</evidence>
<feature type="region of interest" description="Disordered" evidence="7">
    <location>
        <begin position="100"/>
        <end position="129"/>
    </location>
</feature>
<evidence type="ECO:0000256" key="3">
    <source>
        <dbReference type="ARBA" id="ARBA00023125"/>
    </source>
</evidence>
<dbReference type="Gene3D" id="3.30.730.10">
    <property type="entry name" value="AP2/ERF domain"/>
    <property type="match status" value="1"/>
</dbReference>
<feature type="region of interest" description="Disordered" evidence="7">
    <location>
        <begin position="1"/>
        <end position="28"/>
    </location>
</feature>
<keyword evidence="3" id="KW-0238">DNA-binding</keyword>
<dbReference type="PANTHER" id="PTHR31190:SF321">
    <property type="entry name" value="ETHYLENE-RESPONSIVE TRANSCRIPTION FACTOR ERF098"/>
    <property type="match status" value="1"/>
</dbReference>
<evidence type="ECO:0000256" key="6">
    <source>
        <dbReference type="ARBA" id="ARBA00024343"/>
    </source>
</evidence>
<dbReference type="GO" id="GO:0003677">
    <property type="term" value="F:DNA binding"/>
    <property type="evidence" value="ECO:0007669"/>
    <property type="project" value="UniProtKB-KW"/>
</dbReference>
<dbReference type="AlphaFoldDB" id="A0AAN9R5R8"/>
<dbReference type="InterPro" id="IPR001471">
    <property type="entry name" value="AP2/ERF_dom"/>
</dbReference>